<protein>
    <submittedName>
        <fullName evidence="4">FecR family protein</fullName>
    </submittedName>
</protein>
<keyword evidence="1" id="KW-1133">Transmembrane helix</keyword>
<dbReference type="AlphaFoldDB" id="A0A1K1M4Y0"/>
<dbReference type="GO" id="GO:0016989">
    <property type="term" value="F:sigma factor antagonist activity"/>
    <property type="evidence" value="ECO:0007669"/>
    <property type="project" value="TreeGrafter"/>
</dbReference>
<keyword evidence="5" id="KW-1185">Reference proteome</keyword>
<dbReference type="OrthoDB" id="704021at2"/>
<proteinExistence type="predicted"/>
<dbReference type="Gene3D" id="2.60.120.1440">
    <property type="match status" value="1"/>
</dbReference>
<sequence length="386" mass="43112">MKERPDHLVTKFLNNELTPSEEAQLLEWMESPGGRVFLKKEVQLKHLILESLHRFDAAGAYGLLQNRIHHREHHGIHRLRPLLKYAAVLLILLSCGYLWYTAGREENQLLITGDREIVLELDNGNSTTIVPGQNQQIRTGEKLTGIVQAGDTLVYEAGTDAADTGFNTLHVPYGKTFVLKLTDGTTVNLNAGSSLRFPLRFSAASRDVFLEGEAFFGVSENSDVPFRVHTGNITVKVTGTEFNVTAYKDEERTAVVLCRGGVTLYTGETVTGYVSPVHLSPGELGAFGKHDGEFAVRKVDVTAYTAWTQGKMVFEGQTFAGVLKLLERRYDVKIENHYPALNGERFKGTFGSETVEEILQTFTESRLFSYEIRNNTIIIEKPEMTP</sequence>
<feature type="domain" description="FecR protein" evidence="2">
    <location>
        <begin position="174"/>
        <end position="262"/>
    </location>
</feature>
<reference evidence="4 5" key="1">
    <citation type="submission" date="2016-11" db="EMBL/GenBank/DDBJ databases">
        <authorList>
            <person name="Jaros S."/>
            <person name="Januszkiewicz K."/>
            <person name="Wedrychowicz H."/>
        </authorList>
    </citation>
    <scope>NUCLEOTIDE SEQUENCE [LARGE SCALE GENOMIC DNA]</scope>
    <source>
        <strain evidence="4 5">CGMCC 1.12145</strain>
    </source>
</reference>
<evidence type="ECO:0000259" key="3">
    <source>
        <dbReference type="Pfam" id="PF16344"/>
    </source>
</evidence>
<dbReference type="STRING" id="1150368.SAMN02927921_00383"/>
<evidence type="ECO:0000313" key="5">
    <source>
        <dbReference type="Proteomes" id="UP000182248"/>
    </source>
</evidence>
<dbReference type="InterPro" id="IPR032508">
    <property type="entry name" value="FecR_C"/>
</dbReference>
<dbReference type="Proteomes" id="UP000182248">
    <property type="component" value="Unassembled WGS sequence"/>
</dbReference>
<dbReference type="Gene3D" id="3.55.50.30">
    <property type="match status" value="1"/>
</dbReference>
<accession>A0A1K1M4Y0</accession>
<evidence type="ECO:0000256" key="1">
    <source>
        <dbReference type="SAM" id="Phobius"/>
    </source>
</evidence>
<name>A0A1K1M4Y0_9FLAO</name>
<keyword evidence="1" id="KW-0472">Membrane</keyword>
<dbReference type="InterPro" id="IPR006860">
    <property type="entry name" value="FecR"/>
</dbReference>
<gene>
    <name evidence="4" type="ORF">SAMN02927921_00383</name>
</gene>
<dbReference type="PIRSF" id="PIRSF018266">
    <property type="entry name" value="FecR"/>
    <property type="match status" value="1"/>
</dbReference>
<keyword evidence="1" id="KW-0812">Transmembrane</keyword>
<dbReference type="PANTHER" id="PTHR30273:SF2">
    <property type="entry name" value="PROTEIN FECR"/>
    <property type="match status" value="1"/>
</dbReference>
<dbReference type="Pfam" id="PF04773">
    <property type="entry name" value="FecR"/>
    <property type="match status" value="1"/>
</dbReference>
<dbReference type="Pfam" id="PF16344">
    <property type="entry name" value="FecR_C"/>
    <property type="match status" value="1"/>
</dbReference>
<dbReference type="EMBL" id="FPJE01000002">
    <property type="protein sequence ID" value="SFW18171.1"/>
    <property type="molecule type" value="Genomic_DNA"/>
</dbReference>
<dbReference type="InterPro" id="IPR012373">
    <property type="entry name" value="Ferrdict_sens_TM"/>
</dbReference>
<organism evidence="4 5">
    <name type="scientific">Sinomicrobium oceani</name>
    <dbReference type="NCBI Taxonomy" id="1150368"/>
    <lineage>
        <taxon>Bacteria</taxon>
        <taxon>Pseudomonadati</taxon>
        <taxon>Bacteroidota</taxon>
        <taxon>Flavobacteriia</taxon>
        <taxon>Flavobacteriales</taxon>
        <taxon>Flavobacteriaceae</taxon>
        <taxon>Sinomicrobium</taxon>
    </lineage>
</organism>
<evidence type="ECO:0000313" key="4">
    <source>
        <dbReference type="EMBL" id="SFW18171.1"/>
    </source>
</evidence>
<evidence type="ECO:0000259" key="2">
    <source>
        <dbReference type="Pfam" id="PF04773"/>
    </source>
</evidence>
<dbReference type="PANTHER" id="PTHR30273">
    <property type="entry name" value="PERIPLASMIC SIGNAL SENSOR AND SIGMA FACTOR ACTIVATOR FECR-RELATED"/>
    <property type="match status" value="1"/>
</dbReference>
<feature type="transmembrane region" description="Helical" evidence="1">
    <location>
        <begin position="82"/>
        <end position="100"/>
    </location>
</feature>
<dbReference type="RefSeq" id="WP_072315674.1">
    <property type="nucleotide sequence ID" value="NZ_FPJE01000002.1"/>
</dbReference>
<feature type="domain" description="Protein FecR C-terminal" evidence="3">
    <location>
        <begin position="311"/>
        <end position="379"/>
    </location>
</feature>